<dbReference type="PIRSF" id="PIRSF002786">
    <property type="entry name" value="XcpX"/>
    <property type="match status" value="1"/>
</dbReference>
<evidence type="ECO:0000256" key="5">
    <source>
        <dbReference type="ARBA" id="ARBA00022519"/>
    </source>
</evidence>
<comment type="subcellular location">
    <subcellularLocation>
        <location evidence="1 10">Cell inner membrane</location>
    </subcellularLocation>
</comment>
<dbReference type="NCBIfam" id="NF037980">
    <property type="entry name" value="T2SS_GspK"/>
    <property type="match status" value="1"/>
</dbReference>
<keyword evidence="6 11" id="KW-0812">Transmembrane</keyword>
<evidence type="ECO:0000313" key="14">
    <source>
        <dbReference type="EMBL" id="MBB5017882.1"/>
    </source>
</evidence>
<dbReference type="EMBL" id="JACHHY010000005">
    <property type="protein sequence ID" value="MBB5017882.1"/>
    <property type="molecule type" value="Genomic_DNA"/>
</dbReference>
<proteinExistence type="inferred from homology"/>
<feature type="transmembrane region" description="Helical" evidence="11">
    <location>
        <begin position="7"/>
        <end position="28"/>
    </location>
</feature>
<dbReference type="InterPro" id="IPR049031">
    <property type="entry name" value="T2SSK_SAM-like_1st"/>
</dbReference>
<sequence length="312" mass="34345">MRKQQGVAIITAVLVVAIVAAIVFFMAWREQLWIRVVENQRDAAEAKAIALASLNLARVSLRGDASGGQAYDHPGEAWAVPIAKMPVERGEAGGEIRDLQGLFNLNSLTNDKGDPNPQIIKAYKRLLQQLQLPEDLAHSLLDWLDQNPDVSIPGGAEDMDYLNLPVPYRAANRQMSDLSELQRVKGYTAEAIEKLRPFVTVLPVGTTEEGAKINANFAPAEVLVAVVDGLDLPTAQQLTRQRKSTPFKSLEEVKTNLPEPLKDKVTLLTVQTIYFEARITARFGRVALTYVALLKREAGSSSLPTVLMLKRL</sequence>
<dbReference type="GO" id="GO:0005886">
    <property type="term" value="C:plasma membrane"/>
    <property type="evidence" value="ECO:0007669"/>
    <property type="project" value="UniProtKB-SubCell"/>
</dbReference>
<dbReference type="Gene3D" id="1.10.40.60">
    <property type="entry name" value="EpsJ-like"/>
    <property type="match status" value="2"/>
</dbReference>
<keyword evidence="5 10" id="KW-0997">Cell inner membrane</keyword>
<evidence type="ECO:0000256" key="9">
    <source>
        <dbReference type="ARBA" id="ARBA00023136"/>
    </source>
</evidence>
<evidence type="ECO:0000256" key="8">
    <source>
        <dbReference type="ARBA" id="ARBA00022989"/>
    </source>
</evidence>
<accession>A0A840MME1</accession>
<dbReference type="InterPro" id="IPR049179">
    <property type="entry name" value="T2SSK_SAM-like_2nd"/>
</dbReference>
<comment type="caution">
    <text evidence="14">The sequence shown here is derived from an EMBL/GenBank/DDBJ whole genome shotgun (WGS) entry which is preliminary data.</text>
</comment>
<keyword evidence="8 11" id="KW-1133">Transmembrane helix</keyword>
<evidence type="ECO:0000256" key="1">
    <source>
        <dbReference type="ARBA" id="ARBA00004533"/>
    </source>
</evidence>
<dbReference type="Gene3D" id="3.30.1300.30">
    <property type="entry name" value="GSPII I/J protein-like"/>
    <property type="match status" value="1"/>
</dbReference>
<gene>
    <name evidence="14" type="ORF">HNQ59_001152</name>
</gene>
<dbReference type="RefSeq" id="WP_184036327.1">
    <property type="nucleotide sequence ID" value="NZ_JACHHY010000005.1"/>
</dbReference>
<evidence type="ECO:0000256" key="3">
    <source>
        <dbReference type="ARBA" id="ARBA00022448"/>
    </source>
</evidence>
<dbReference type="InterPro" id="IPR038072">
    <property type="entry name" value="GspK_central_sf"/>
</dbReference>
<keyword evidence="15" id="KW-1185">Reference proteome</keyword>
<evidence type="ECO:0000256" key="6">
    <source>
        <dbReference type="ARBA" id="ARBA00022692"/>
    </source>
</evidence>
<keyword evidence="9 10" id="KW-0472">Membrane</keyword>
<dbReference type="PANTHER" id="PTHR38831:SF1">
    <property type="entry name" value="TYPE II SECRETION SYSTEM PROTEIN K-RELATED"/>
    <property type="match status" value="1"/>
</dbReference>
<dbReference type="Pfam" id="PF03934">
    <property type="entry name" value="T2SSK"/>
    <property type="match status" value="1"/>
</dbReference>
<dbReference type="AlphaFoldDB" id="A0A840MME1"/>
<evidence type="ECO:0000256" key="2">
    <source>
        <dbReference type="ARBA" id="ARBA00007246"/>
    </source>
</evidence>
<keyword evidence="7" id="KW-0653">Protein transport</keyword>
<protein>
    <recommendedName>
        <fullName evidence="10">Type II secretion system protein K</fullName>
    </recommendedName>
</protein>
<dbReference type="Pfam" id="PF21687">
    <property type="entry name" value="T2SSK_1st"/>
    <property type="match status" value="1"/>
</dbReference>
<comment type="similarity">
    <text evidence="2 10">Belongs to the GSP K family.</text>
</comment>
<keyword evidence="4 10" id="KW-1003">Cell membrane</keyword>
<feature type="domain" description="T2SS protein K second SAM-like" evidence="12">
    <location>
        <begin position="213"/>
        <end position="258"/>
    </location>
</feature>
<evidence type="ECO:0000256" key="4">
    <source>
        <dbReference type="ARBA" id="ARBA00022475"/>
    </source>
</evidence>
<organism evidence="14 15">
    <name type="scientific">Chitinivorax tropicus</name>
    <dbReference type="NCBI Taxonomy" id="714531"/>
    <lineage>
        <taxon>Bacteria</taxon>
        <taxon>Pseudomonadati</taxon>
        <taxon>Pseudomonadota</taxon>
        <taxon>Betaproteobacteria</taxon>
        <taxon>Chitinivorax</taxon>
    </lineage>
</organism>
<evidence type="ECO:0000256" key="10">
    <source>
        <dbReference type="PIRNR" id="PIRNR002786"/>
    </source>
</evidence>
<dbReference type="InterPro" id="IPR005628">
    <property type="entry name" value="GspK"/>
</dbReference>
<evidence type="ECO:0000256" key="11">
    <source>
        <dbReference type="SAM" id="Phobius"/>
    </source>
</evidence>
<dbReference type="GO" id="GO:0009306">
    <property type="term" value="P:protein secretion"/>
    <property type="evidence" value="ECO:0007669"/>
    <property type="project" value="InterPro"/>
</dbReference>
<evidence type="ECO:0000313" key="15">
    <source>
        <dbReference type="Proteomes" id="UP000575898"/>
    </source>
</evidence>
<dbReference type="InterPro" id="IPR045584">
    <property type="entry name" value="Pilin-like"/>
</dbReference>
<reference evidence="14 15" key="1">
    <citation type="submission" date="2020-08" db="EMBL/GenBank/DDBJ databases">
        <title>Genomic Encyclopedia of Type Strains, Phase IV (KMG-IV): sequencing the most valuable type-strain genomes for metagenomic binning, comparative biology and taxonomic classification.</title>
        <authorList>
            <person name="Goeker M."/>
        </authorList>
    </citation>
    <scope>NUCLEOTIDE SEQUENCE [LARGE SCALE GENOMIC DNA]</scope>
    <source>
        <strain evidence="14 15">DSM 27165</strain>
    </source>
</reference>
<dbReference type="SUPFAM" id="SSF54523">
    <property type="entry name" value="Pili subunits"/>
    <property type="match status" value="1"/>
</dbReference>
<evidence type="ECO:0000259" key="12">
    <source>
        <dbReference type="Pfam" id="PF03934"/>
    </source>
</evidence>
<dbReference type="Proteomes" id="UP000575898">
    <property type="component" value="Unassembled WGS sequence"/>
</dbReference>
<feature type="domain" description="T2SS protein K first SAM-like" evidence="13">
    <location>
        <begin position="101"/>
        <end position="203"/>
    </location>
</feature>
<keyword evidence="3 10" id="KW-0813">Transport</keyword>
<dbReference type="PANTHER" id="PTHR38831">
    <property type="entry name" value="TYPE II SECRETION SYSTEM PROTEIN K"/>
    <property type="match status" value="1"/>
</dbReference>
<evidence type="ECO:0000256" key="7">
    <source>
        <dbReference type="ARBA" id="ARBA00022927"/>
    </source>
</evidence>
<name>A0A840MME1_9PROT</name>
<evidence type="ECO:0000259" key="13">
    <source>
        <dbReference type="Pfam" id="PF21687"/>
    </source>
</evidence>
<dbReference type="SUPFAM" id="SSF158544">
    <property type="entry name" value="GspK insert domain-like"/>
    <property type="match status" value="1"/>
</dbReference>